<gene>
    <name evidence="1" type="ORF">Tco_0892407</name>
</gene>
<reference evidence="1" key="2">
    <citation type="submission" date="2022-01" db="EMBL/GenBank/DDBJ databases">
        <authorList>
            <person name="Yamashiro T."/>
            <person name="Shiraishi A."/>
            <person name="Satake H."/>
            <person name="Nakayama K."/>
        </authorList>
    </citation>
    <scope>NUCLEOTIDE SEQUENCE</scope>
</reference>
<keyword evidence="2" id="KW-1185">Reference proteome</keyword>
<evidence type="ECO:0000313" key="1">
    <source>
        <dbReference type="EMBL" id="GJT22470.1"/>
    </source>
</evidence>
<accession>A0ABQ5C5S9</accession>
<name>A0ABQ5C5S9_9ASTR</name>
<organism evidence="1 2">
    <name type="scientific">Tanacetum coccineum</name>
    <dbReference type="NCBI Taxonomy" id="301880"/>
    <lineage>
        <taxon>Eukaryota</taxon>
        <taxon>Viridiplantae</taxon>
        <taxon>Streptophyta</taxon>
        <taxon>Embryophyta</taxon>
        <taxon>Tracheophyta</taxon>
        <taxon>Spermatophyta</taxon>
        <taxon>Magnoliopsida</taxon>
        <taxon>eudicotyledons</taxon>
        <taxon>Gunneridae</taxon>
        <taxon>Pentapetalae</taxon>
        <taxon>asterids</taxon>
        <taxon>campanulids</taxon>
        <taxon>Asterales</taxon>
        <taxon>Asteraceae</taxon>
        <taxon>Asteroideae</taxon>
        <taxon>Anthemideae</taxon>
        <taxon>Anthemidinae</taxon>
        <taxon>Tanacetum</taxon>
    </lineage>
</organism>
<proteinExistence type="predicted"/>
<sequence>MLQFQPAHSDIRNNNDRQRHCCGCELNHTVTSEGLAQAHVFLQATQDPFQIDWYLHAQSLIPAVHMVCNNDAMHNDILEGSSNICVVVLHMIFEIFLVIMSALKLNYFVLNSVPVEAIALVIKIPLMRHVKGYNHKIHLHFP</sequence>
<comment type="caution">
    <text evidence="1">The sequence shown here is derived from an EMBL/GenBank/DDBJ whole genome shotgun (WGS) entry which is preliminary data.</text>
</comment>
<dbReference type="EMBL" id="BQNB010013970">
    <property type="protein sequence ID" value="GJT22470.1"/>
    <property type="molecule type" value="Genomic_DNA"/>
</dbReference>
<reference evidence="1" key="1">
    <citation type="journal article" date="2022" name="Int. J. Mol. Sci.">
        <title>Draft Genome of Tanacetum Coccineum: Genomic Comparison of Closely Related Tanacetum-Family Plants.</title>
        <authorList>
            <person name="Yamashiro T."/>
            <person name="Shiraishi A."/>
            <person name="Nakayama K."/>
            <person name="Satake H."/>
        </authorList>
    </citation>
    <scope>NUCLEOTIDE SEQUENCE</scope>
</reference>
<evidence type="ECO:0000313" key="2">
    <source>
        <dbReference type="Proteomes" id="UP001151760"/>
    </source>
</evidence>
<protein>
    <submittedName>
        <fullName evidence="1">Uncharacterized protein</fullName>
    </submittedName>
</protein>
<dbReference type="Proteomes" id="UP001151760">
    <property type="component" value="Unassembled WGS sequence"/>
</dbReference>